<dbReference type="AlphaFoldDB" id="A0A7S6VYV0"/>
<protein>
    <submittedName>
        <fullName evidence="2">Uncharacterized protein</fullName>
    </submittedName>
</protein>
<dbReference type="EMBL" id="CP048659">
    <property type="protein sequence ID" value="QOW47411.1"/>
    <property type="molecule type" value="Genomic_DNA"/>
</dbReference>
<dbReference type="Proteomes" id="UP000593966">
    <property type="component" value="Chromosome"/>
</dbReference>
<dbReference type="RefSeq" id="WP_174493807.1">
    <property type="nucleotide sequence ID" value="NZ_CP048659.1"/>
</dbReference>
<proteinExistence type="predicted"/>
<sequence>MITSFSKILGLLTLLSLGSISSDAFANNDQAQLKGKYLILNRATCAGLKFNAQATAAAWQNDMECSRGYKNTNEI</sequence>
<organism evidence="2 3">
    <name type="scientific">Acinetobacter piscicola</name>
    <dbReference type="NCBI Taxonomy" id="2006115"/>
    <lineage>
        <taxon>Bacteria</taxon>
        <taxon>Pseudomonadati</taxon>
        <taxon>Pseudomonadota</taxon>
        <taxon>Gammaproteobacteria</taxon>
        <taxon>Moraxellales</taxon>
        <taxon>Moraxellaceae</taxon>
        <taxon>Acinetobacter</taxon>
    </lineage>
</organism>
<evidence type="ECO:0000256" key="1">
    <source>
        <dbReference type="SAM" id="SignalP"/>
    </source>
</evidence>
<name>A0A7S6VYV0_9GAMM</name>
<gene>
    <name evidence="2" type="ORF">G0028_16795</name>
</gene>
<evidence type="ECO:0000313" key="2">
    <source>
        <dbReference type="EMBL" id="QOW47411.1"/>
    </source>
</evidence>
<keyword evidence="1" id="KW-0732">Signal</keyword>
<feature type="signal peptide" evidence="1">
    <location>
        <begin position="1"/>
        <end position="26"/>
    </location>
</feature>
<reference evidence="2 3" key="1">
    <citation type="submission" date="2020-02" db="EMBL/GenBank/DDBJ databases">
        <title>Tigecycline-resistant Acinetobacter species from pigs and migratory birds.</title>
        <authorList>
            <person name="Chen C."/>
            <person name="Sun J."/>
            <person name="Liao X.-P."/>
            <person name="Liu Y.-H."/>
        </authorList>
    </citation>
    <scope>NUCLEOTIDE SEQUENCE [LARGE SCALE GENOMIC DNA]</scope>
    <source>
        <strain evidence="2 3">YH12207_T</strain>
    </source>
</reference>
<keyword evidence="3" id="KW-1185">Reference proteome</keyword>
<accession>A0A7S6VYV0</accession>
<evidence type="ECO:0000313" key="3">
    <source>
        <dbReference type="Proteomes" id="UP000593966"/>
    </source>
</evidence>
<feature type="chain" id="PRO_5032405286" evidence="1">
    <location>
        <begin position="27"/>
        <end position="75"/>
    </location>
</feature>